<evidence type="ECO:0000313" key="3">
    <source>
        <dbReference type="EMBL" id="CAD9502228.1"/>
    </source>
</evidence>
<feature type="region of interest" description="Disordered" evidence="2">
    <location>
        <begin position="26"/>
        <end position="71"/>
    </location>
</feature>
<dbReference type="AlphaFoldDB" id="A0A6U0H047"/>
<evidence type="ECO:0000313" key="4">
    <source>
        <dbReference type="EMBL" id="CAD9502253.1"/>
    </source>
</evidence>
<reference evidence="3" key="1">
    <citation type="submission" date="2021-01" db="EMBL/GenBank/DDBJ databases">
        <authorList>
            <person name="Corre E."/>
            <person name="Pelletier E."/>
            <person name="Niang G."/>
            <person name="Scheremetjew M."/>
            <person name="Finn R."/>
            <person name="Kale V."/>
            <person name="Holt S."/>
            <person name="Cochrane G."/>
            <person name="Meng A."/>
            <person name="Brown T."/>
            <person name="Cohen L."/>
        </authorList>
    </citation>
    <scope>NUCLEOTIDE SEQUENCE</scope>
    <source>
        <strain evidence="3">CCMP826</strain>
    </source>
</reference>
<keyword evidence="1" id="KW-0175">Coiled coil</keyword>
<dbReference type="EMBL" id="HBGV01013074">
    <property type="protein sequence ID" value="CAD9502228.1"/>
    <property type="molecule type" value="Transcribed_RNA"/>
</dbReference>
<gene>
    <name evidence="3" type="ORF">HTAM1171_LOCUS7977</name>
    <name evidence="4" type="ORF">HTAM1171_LOCUS7983</name>
</gene>
<evidence type="ECO:0008006" key="5">
    <source>
        <dbReference type="Google" id="ProtNLM"/>
    </source>
</evidence>
<accession>A0A6U0H047</accession>
<feature type="compositionally biased region" description="Gly residues" evidence="2">
    <location>
        <begin position="400"/>
        <end position="410"/>
    </location>
</feature>
<feature type="coiled-coil region" evidence="1">
    <location>
        <begin position="218"/>
        <end position="245"/>
    </location>
</feature>
<proteinExistence type="predicted"/>
<feature type="region of interest" description="Disordered" evidence="2">
    <location>
        <begin position="102"/>
        <end position="153"/>
    </location>
</feature>
<protein>
    <recommendedName>
        <fullName evidence="5">BHLH domain-containing protein</fullName>
    </recommendedName>
</protein>
<feature type="compositionally biased region" description="Polar residues" evidence="2">
    <location>
        <begin position="58"/>
        <end position="71"/>
    </location>
</feature>
<feature type="compositionally biased region" description="Polar residues" evidence="2">
    <location>
        <begin position="102"/>
        <end position="115"/>
    </location>
</feature>
<feature type="compositionally biased region" description="Low complexity" evidence="2">
    <location>
        <begin position="125"/>
        <end position="135"/>
    </location>
</feature>
<dbReference type="EMBL" id="HBGV01013085">
    <property type="protein sequence ID" value="CAD9502253.1"/>
    <property type="molecule type" value="Transcribed_RNA"/>
</dbReference>
<sequence length="410" mass="43485">MTPPNCADSCSDKQDDWINALDNFLDSEHEHHPTQPLDSIHPTSVVKPDDDPTPVVTGNPTAVNPAASITQIPAQPCAVPVPTNNVNNTEKISKQPVCNNTVDQYHTANPTTQPEKSLPSKSDPATDPDAAARAQARSERKRSREKQRRTDVNAQFNALTVLLRKIETEDARDDTDEGPQKKRKLSSILGTVGSGNATNRVDLIARTIVVLEHLRSLNGKRREEVIELKKKLEEAQKAAGEASKKEASREVQKPQDKVMMMVPMMVSPDSLQTGGCPFPMAPFIPQPGHPAPTFCPVPQHPGSAPAPAPTAPHATIMPPTPVPHGAYPAMFAPSPFVSNKMTPVGMPTTAAPPATVSAPGVAPAPLPHQAVSHHAVPIPHSGTPPIPSTQSQPGSPYPSPGGGGNLAHCA</sequence>
<evidence type="ECO:0000256" key="1">
    <source>
        <dbReference type="SAM" id="Coils"/>
    </source>
</evidence>
<name>A0A6U0H047_9STRA</name>
<feature type="region of interest" description="Disordered" evidence="2">
    <location>
        <begin position="357"/>
        <end position="410"/>
    </location>
</feature>
<organism evidence="3">
    <name type="scientific">Helicotheca tamesis</name>
    <dbReference type="NCBI Taxonomy" id="374047"/>
    <lineage>
        <taxon>Eukaryota</taxon>
        <taxon>Sar</taxon>
        <taxon>Stramenopiles</taxon>
        <taxon>Ochrophyta</taxon>
        <taxon>Bacillariophyta</taxon>
        <taxon>Mediophyceae</taxon>
        <taxon>Lithodesmiophycidae</taxon>
        <taxon>Lithodesmiales</taxon>
        <taxon>Lithodesmiaceae</taxon>
        <taxon>Helicotheca</taxon>
    </lineage>
</organism>
<evidence type="ECO:0000256" key="2">
    <source>
        <dbReference type="SAM" id="MobiDB-lite"/>
    </source>
</evidence>